<dbReference type="KEGG" id="lala:AB8B28_06595"/>
<dbReference type="Gene3D" id="3.30.70.270">
    <property type="match status" value="1"/>
</dbReference>
<sequence>MAKNETFEEILKENRVLVSIETVKIKDFIFSTNKLKLIRGASYLLDYMNQVEVPRILRKYGLEYKAEELVNKIYDISDDDEFLKQIDEKIDNAIDKRILYVGAGNAKFLVESKDAAEKICKEIKELYREIAPSAKVVAECYEIKENEKLWDGIDELVQQTAEKKSEGFPMLNIDLPFALKCDLSGTEPAVISYKNIDEDLEKIEIHRSGYPWETTDEKENGKGTVEFKDDTKKQKDNTVKAIENVIKEGKLTISEESAVKIKYSNKMIKDDENEIGFYSIIKKALVDKEKIGKMGIKRKIDELSSKEISKLADIHLNTEIDDYAVGDSFIGFVYSDGDGLGDFLKNVKKVYTTEEKYLKFMRKFSVILDRNTKYVLREVIKKMYNDKKFIKKKTILKEDGKPKYEIINGEEKIVEKSIIGEFLIVGGDDVCAVFPADLALEISSEFQKQFEEKMKKFTEIENKKNEKKNPENITSSCGVVIAKAKTPMFQLFDQGLKLQKLAKGKRYNENQNRKKDAERTGYIDFQVIGNEGNVDIKEYRKKWYDKFDKKEENKNKLHISKRPYSINKLNDNVSESIDELIKNVKDLKSENFPNTKIRYIYDLKKDETKTDNEKIMESINILSKMSLEEIQVLDEVWKIKDKIKLDFETGNEKFKEFFDNIFDILEIYDFIQKDEKSSEKEDNKSGN</sequence>
<dbReference type="EMBL" id="CP165647">
    <property type="protein sequence ID" value="XDU61328.1"/>
    <property type="molecule type" value="Genomic_DNA"/>
</dbReference>
<proteinExistence type="predicted"/>
<evidence type="ECO:0000256" key="2">
    <source>
        <dbReference type="ARBA" id="ARBA00023118"/>
    </source>
</evidence>
<dbReference type="Pfam" id="PF22335">
    <property type="entry name" value="Cas10-Cmr2_palm2"/>
    <property type="match status" value="1"/>
</dbReference>
<evidence type="ECO:0000259" key="3">
    <source>
        <dbReference type="Pfam" id="PF22335"/>
    </source>
</evidence>
<dbReference type="AlphaFoldDB" id="A0AB39V118"/>
<evidence type="ECO:0000256" key="1">
    <source>
        <dbReference type="ARBA" id="ARBA00022741"/>
    </source>
</evidence>
<gene>
    <name evidence="4" type="ORF">AB8B28_06595</name>
</gene>
<keyword evidence="2" id="KW-0051">Antiviral defense</keyword>
<accession>A0AB39V118</accession>
<keyword evidence="1" id="KW-0547">Nucleotide-binding</keyword>
<organism evidence="4">
    <name type="scientific">Leptotrichia alba</name>
    <dbReference type="NCBI Taxonomy" id="3239304"/>
    <lineage>
        <taxon>Bacteria</taxon>
        <taxon>Fusobacteriati</taxon>
        <taxon>Fusobacteriota</taxon>
        <taxon>Fusobacteriia</taxon>
        <taxon>Fusobacteriales</taxon>
        <taxon>Leptotrichiaceae</taxon>
        <taxon>Leptotrichia</taxon>
    </lineage>
</organism>
<dbReference type="InterPro" id="IPR054767">
    <property type="entry name" value="Cas10-Cmr2_palm2"/>
</dbReference>
<name>A0AB39V118_9FUSO</name>
<evidence type="ECO:0000313" key="4">
    <source>
        <dbReference type="EMBL" id="XDU61328.1"/>
    </source>
</evidence>
<feature type="domain" description="Cas10/Cmr2 second palm" evidence="3">
    <location>
        <begin position="330"/>
        <end position="506"/>
    </location>
</feature>
<protein>
    <recommendedName>
        <fullName evidence="3">Cas10/Cmr2 second palm domain-containing protein</fullName>
    </recommendedName>
</protein>
<dbReference type="RefSeq" id="WP_369714815.1">
    <property type="nucleotide sequence ID" value="NZ_CP165647.1"/>
</dbReference>
<dbReference type="InterPro" id="IPR043128">
    <property type="entry name" value="Rev_trsase/Diguanyl_cyclase"/>
</dbReference>
<dbReference type="GO" id="GO:0051607">
    <property type="term" value="P:defense response to virus"/>
    <property type="evidence" value="ECO:0007669"/>
    <property type="project" value="UniProtKB-KW"/>
</dbReference>
<reference evidence="4" key="1">
    <citation type="submission" date="2024-07" db="EMBL/GenBank/DDBJ databases">
        <authorList>
            <person name="Li X.-J."/>
            <person name="Wang X."/>
        </authorList>
    </citation>
    <scope>NUCLEOTIDE SEQUENCE</scope>
    <source>
        <strain evidence="4">HSP-536</strain>
    </source>
</reference>
<dbReference type="GO" id="GO:0000166">
    <property type="term" value="F:nucleotide binding"/>
    <property type="evidence" value="ECO:0007669"/>
    <property type="project" value="UniProtKB-KW"/>
</dbReference>